<feature type="binding site" evidence="12">
    <location>
        <position position="285"/>
    </location>
    <ligand>
        <name>K(+)</name>
        <dbReference type="ChEBI" id="CHEBI:29103"/>
    </ligand>
</feature>
<keyword evidence="9 12" id="KW-0460">Magnesium</keyword>
<feature type="active site" description="Proton acceptor" evidence="12">
    <location>
        <position position="255"/>
    </location>
</feature>
<dbReference type="InterPro" id="IPR011611">
    <property type="entry name" value="PfkB_dom"/>
</dbReference>
<gene>
    <name evidence="12" type="primary">rbsK</name>
    <name evidence="14" type="ORF">HNR14_001410</name>
</gene>
<dbReference type="CDD" id="cd01174">
    <property type="entry name" value="ribokinase"/>
    <property type="match status" value="1"/>
</dbReference>
<dbReference type="PRINTS" id="PR00990">
    <property type="entry name" value="RIBOKINASE"/>
</dbReference>
<feature type="binding site" evidence="12">
    <location>
        <begin position="222"/>
        <end position="227"/>
    </location>
    <ligand>
        <name>ATP</name>
        <dbReference type="ChEBI" id="CHEBI:30616"/>
    </ligand>
</feature>
<evidence type="ECO:0000256" key="7">
    <source>
        <dbReference type="ARBA" id="ARBA00022777"/>
    </source>
</evidence>
<dbReference type="UniPathway" id="UPA00916">
    <property type="reaction ID" value="UER00889"/>
</dbReference>
<comment type="function">
    <text evidence="12">Catalyzes the phosphorylation of ribose at O-5 in a reaction requiring ATP and magnesium. The resulting D-ribose-5-phosphate can then be used either for sythesis of nucleotides, histidine, and tryptophan, or as a component of the pentose phosphate pathway.</text>
</comment>
<dbReference type="InterPro" id="IPR002173">
    <property type="entry name" value="Carboh/pur_kinase_PfkB_CS"/>
</dbReference>
<evidence type="ECO:0000256" key="6">
    <source>
        <dbReference type="ARBA" id="ARBA00022741"/>
    </source>
</evidence>
<accession>A0A853DPV7</accession>
<dbReference type="GO" id="GO:0005524">
    <property type="term" value="F:ATP binding"/>
    <property type="evidence" value="ECO:0007669"/>
    <property type="project" value="UniProtKB-UniRule"/>
</dbReference>
<dbReference type="Pfam" id="PF00294">
    <property type="entry name" value="PfkB"/>
    <property type="match status" value="1"/>
</dbReference>
<feature type="binding site" evidence="12">
    <location>
        <position position="294"/>
    </location>
    <ligand>
        <name>K(+)</name>
        <dbReference type="ChEBI" id="CHEBI:29103"/>
    </ligand>
</feature>
<feature type="binding site" evidence="12">
    <location>
        <position position="251"/>
    </location>
    <ligand>
        <name>K(+)</name>
        <dbReference type="ChEBI" id="CHEBI:29103"/>
    </ligand>
</feature>
<evidence type="ECO:0000256" key="1">
    <source>
        <dbReference type="ARBA" id="ARBA00005380"/>
    </source>
</evidence>
<keyword evidence="8 12" id="KW-0067">ATP-binding</keyword>
<dbReference type="Proteomes" id="UP000521075">
    <property type="component" value="Unassembled WGS sequence"/>
</dbReference>
<dbReference type="Gene3D" id="3.40.1190.20">
    <property type="match status" value="1"/>
</dbReference>
<evidence type="ECO:0000256" key="3">
    <source>
        <dbReference type="ARBA" id="ARBA00016943"/>
    </source>
</evidence>
<feature type="binding site" evidence="12">
    <location>
        <position position="144"/>
    </location>
    <ligand>
        <name>substrate</name>
    </ligand>
</feature>
<evidence type="ECO:0000256" key="8">
    <source>
        <dbReference type="ARBA" id="ARBA00022840"/>
    </source>
</evidence>
<keyword evidence="6 12" id="KW-0547">Nucleotide-binding</keyword>
<comment type="subcellular location">
    <subcellularLocation>
        <location evidence="12">Cytoplasm</location>
    </subcellularLocation>
</comment>
<dbReference type="InterPro" id="IPR011877">
    <property type="entry name" value="Ribokinase"/>
</dbReference>
<evidence type="ECO:0000256" key="5">
    <source>
        <dbReference type="ARBA" id="ARBA00022723"/>
    </source>
</evidence>
<dbReference type="InterPro" id="IPR029056">
    <property type="entry name" value="Ribokinase-like"/>
</dbReference>
<keyword evidence="11 12" id="KW-0119">Carbohydrate metabolism</keyword>
<feature type="binding site" evidence="12">
    <location>
        <position position="249"/>
    </location>
    <ligand>
        <name>K(+)</name>
        <dbReference type="ChEBI" id="CHEBI:29103"/>
    </ligand>
</feature>
<dbReference type="GO" id="GO:0046872">
    <property type="term" value="F:metal ion binding"/>
    <property type="evidence" value="ECO:0007669"/>
    <property type="project" value="UniProtKB-KW"/>
</dbReference>
<comment type="caution">
    <text evidence="12">Lacks conserved residue(s) required for the propagation of feature annotation.</text>
</comment>
<comment type="cofactor">
    <cofactor evidence="12">
        <name>Mg(2+)</name>
        <dbReference type="ChEBI" id="CHEBI:18420"/>
    </cofactor>
    <text evidence="12">Requires a divalent cation, most likely magnesium in vivo, as an electrophilic catalyst to aid phosphoryl group transfer. It is the chelate of the metal and the nucleotide that is the actual substrate.</text>
</comment>
<dbReference type="EC" id="2.7.1.15" evidence="2 12"/>
<comment type="catalytic activity">
    <reaction evidence="12">
        <text>D-ribose + ATP = D-ribose 5-phosphate + ADP + H(+)</text>
        <dbReference type="Rhea" id="RHEA:13697"/>
        <dbReference type="ChEBI" id="CHEBI:15378"/>
        <dbReference type="ChEBI" id="CHEBI:30616"/>
        <dbReference type="ChEBI" id="CHEBI:47013"/>
        <dbReference type="ChEBI" id="CHEBI:78346"/>
        <dbReference type="ChEBI" id="CHEBI:456216"/>
        <dbReference type="EC" id="2.7.1.15"/>
    </reaction>
</comment>
<feature type="binding site" evidence="12">
    <location>
        <position position="255"/>
    </location>
    <ligand>
        <name>substrate</name>
    </ligand>
</feature>
<evidence type="ECO:0000313" key="14">
    <source>
        <dbReference type="EMBL" id="NYK09529.1"/>
    </source>
</evidence>
<protein>
    <recommendedName>
        <fullName evidence="3 12">Ribokinase</fullName>
        <shortName evidence="12">RK</shortName>
        <ecNumber evidence="2 12">2.7.1.15</ecNumber>
    </recommendedName>
</protein>
<evidence type="ECO:0000256" key="2">
    <source>
        <dbReference type="ARBA" id="ARBA00012035"/>
    </source>
</evidence>
<feature type="binding site" evidence="12">
    <location>
        <position position="290"/>
    </location>
    <ligand>
        <name>K(+)</name>
        <dbReference type="ChEBI" id="CHEBI:29103"/>
    </ligand>
</feature>
<evidence type="ECO:0000259" key="13">
    <source>
        <dbReference type="Pfam" id="PF00294"/>
    </source>
</evidence>
<dbReference type="GO" id="GO:0019303">
    <property type="term" value="P:D-ribose catabolic process"/>
    <property type="evidence" value="ECO:0007669"/>
    <property type="project" value="UniProtKB-UniRule"/>
</dbReference>
<dbReference type="SUPFAM" id="SSF53613">
    <property type="entry name" value="Ribokinase-like"/>
    <property type="match status" value="1"/>
</dbReference>
<dbReference type="RefSeq" id="WP_179700481.1">
    <property type="nucleotide sequence ID" value="NZ_BAAAHA010000003.1"/>
</dbReference>
<proteinExistence type="inferred from homology"/>
<keyword evidence="12" id="KW-0963">Cytoplasm</keyword>
<dbReference type="InterPro" id="IPR002139">
    <property type="entry name" value="Ribo/fructo_kinase"/>
</dbReference>
<dbReference type="EMBL" id="JACCHJ010000001">
    <property type="protein sequence ID" value="NYK09529.1"/>
    <property type="molecule type" value="Genomic_DNA"/>
</dbReference>
<feature type="binding site" evidence="12">
    <location>
        <begin position="254"/>
        <end position="255"/>
    </location>
    <ligand>
        <name>ATP</name>
        <dbReference type="ChEBI" id="CHEBI:30616"/>
    </ligand>
</feature>
<dbReference type="GO" id="GO:0004747">
    <property type="term" value="F:ribokinase activity"/>
    <property type="evidence" value="ECO:0007669"/>
    <property type="project" value="UniProtKB-UniRule"/>
</dbReference>
<evidence type="ECO:0000256" key="4">
    <source>
        <dbReference type="ARBA" id="ARBA00022679"/>
    </source>
</evidence>
<feature type="binding site" evidence="12">
    <location>
        <position position="288"/>
    </location>
    <ligand>
        <name>K(+)</name>
        <dbReference type="ChEBI" id="CHEBI:29103"/>
    </ligand>
</feature>
<comment type="activity regulation">
    <text evidence="12">Activated by a monovalent cation that binds near, but not in, the active site. The most likely occupant of the site in vivo is potassium. Ion binding induces a conformational change that may alter substrate affinity.</text>
</comment>
<comment type="subunit">
    <text evidence="12">Homodimer.</text>
</comment>
<comment type="similarity">
    <text evidence="1">Belongs to the carbohydrate kinase pfkB family.</text>
</comment>
<dbReference type="AlphaFoldDB" id="A0A853DPV7"/>
<evidence type="ECO:0000256" key="9">
    <source>
        <dbReference type="ARBA" id="ARBA00022842"/>
    </source>
</evidence>
<evidence type="ECO:0000256" key="10">
    <source>
        <dbReference type="ARBA" id="ARBA00022958"/>
    </source>
</evidence>
<evidence type="ECO:0000256" key="12">
    <source>
        <dbReference type="HAMAP-Rule" id="MF_01987"/>
    </source>
</evidence>
<dbReference type="HAMAP" id="MF_01987">
    <property type="entry name" value="Ribokinase"/>
    <property type="match status" value="1"/>
</dbReference>
<name>A0A853DPV7_9MICO</name>
<dbReference type="GO" id="GO:0005829">
    <property type="term" value="C:cytosol"/>
    <property type="evidence" value="ECO:0007669"/>
    <property type="project" value="TreeGrafter"/>
</dbReference>
<keyword evidence="15" id="KW-1185">Reference proteome</keyword>
<comment type="similarity">
    <text evidence="12">Belongs to the carbohydrate kinase PfkB family. Ribokinase subfamily.</text>
</comment>
<organism evidence="14 15">
    <name type="scientific">Leifsonia naganoensis</name>
    <dbReference type="NCBI Taxonomy" id="150025"/>
    <lineage>
        <taxon>Bacteria</taxon>
        <taxon>Bacillati</taxon>
        <taxon>Actinomycetota</taxon>
        <taxon>Actinomycetes</taxon>
        <taxon>Micrococcales</taxon>
        <taxon>Microbacteriaceae</taxon>
        <taxon>Leifsonia</taxon>
    </lineage>
</organism>
<feature type="binding site" evidence="12">
    <location>
        <begin position="45"/>
        <end position="49"/>
    </location>
    <ligand>
        <name>substrate</name>
    </ligand>
</feature>
<feature type="binding site" evidence="12">
    <location>
        <begin position="17"/>
        <end position="19"/>
    </location>
    <ligand>
        <name>substrate</name>
    </ligand>
</feature>
<dbReference type="PANTHER" id="PTHR10584">
    <property type="entry name" value="SUGAR KINASE"/>
    <property type="match status" value="1"/>
</dbReference>
<feature type="domain" description="Carbohydrate kinase PfkB" evidence="13">
    <location>
        <begin position="9"/>
        <end position="297"/>
    </location>
</feature>
<dbReference type="PROSITE" id="PS00584">
    <property type="entry name" value="PFKB_KINASES_2"/>
    <property type="match status" value="1"/>
</dbReference>
<keyword evidence="4 12" id="KW-0808">Transferase</keyword>
<dbReference type="PANTHER" id="PTHR10584:SF166">
    <property type="entry name" value="RIBOKINASE"/>
    <property type="match status" value="1"/>
</dbReference>
<reference evidence="14 15" key="1">
    <citation type="submission" date="2020-07" db="EMBL/GenBank/DDBJ databases">
        <title>Sequencing the genomes of 1000 actinobacteria strains.</title>
        <authorList>
            <person name="Klenk H.-P."/>
        </authorList>
    </citation>
    <scope>NUCLEOTIDE SEQUENCE [LARGE SCALE GENOMIC DNA]</scope>
    <source>
        <strain evidence="14 15">DSM 15166</strain>
    </source>
</reference>
<keyword evidence="5 12" id="KW-0479">Metal-binding</keyword>
<sequence>MSSTPDRGRIVVVGSLNADLVVQTAAFPKPGETVSGGDLSTGAGGKGANQAVAAGRLGGAVTLVGAVGSDAHGELLRSAVADSGVDVSSVAVRDGVATGTALITVDARGENTIVVSPGANGTLAPADLDDAVLAGASVLGLCLEVPEAVVVDAAERARAAGLAVVLNPSPFHDGARALLPLVDVLLVNEGEAAALLGVAEDSTPDALRDGLAALGVTRAVVTRGADGCVVVDGDDELVAVPAVRVDAVDTTGAGDAFMGALLLRLADGDALLDAARFAVGVGAFAASRAGAQASYPTPADLTAFLR</sequence>
<evidence type="ECO:0000313" key="15">
    <source>
        <dbReference type="Proteomes" id="UP000521075"/>
    </source>
</evidence>
<evidence type="ECO:0000256" key="11">
    <source>
        <dbReference type="ARBA" id="ARBA00023277"/>
    </source>
</evidence>
<keyword evidence="10 12" id="KW-0630">Potassium</keyword>
<comment type="caution">
    <text evidence="14">The sequence shown here is derived from an EMBL/GenBank/DDBJ whole genome shotgun (WGS) entry which is preliminary data.</text>
</comment>
<feature type="binding site" evidence="12">
    <location>
        <position position="188"/>
    </location>
    <ligand>
        <name>ATP</name>
        <dbReference type="ChEBI" id="CHEBI:30616"/>
    </ligand>
</feature>
<comment type="pathway">
    <text evidence="12">Carbohydrate metabolism; D-ribose degradation; D-ribose 5-phosphate from beta-D-ribopyranose: step 2/2.</text>
</comment>
<keyword evidence="7 12" id="KW-0418">Kinase</keyword>